<accession>A0A1E5QAV7</accession>
<organism evidence="1 2">
    <name type="scientific">Magnetovibrio blakemorei</name>
    <dbReference type="NCBI Taxonomy" id="28181"/>
    <lineage>
        <taxon>Bacteria</taxon>
        <taxon>Pseudomonadati</taxon>
        <taxon>Pseudomonadota</taxon>
        <taxon>Alphaproteobacteria</taxon>
        <taxon>Rhodospirillales</taxon>
        <taxon>Magnetovibrionaceae</taxon>
        <taxon>Magnetovibrio</taxon>
    </lineage>
</organism>
<dbReference type="Proteomes" id="UP000095347">
    <property type="component" value="Unassembled WGS sequence"/>
</dbReference>
<keyword evidence="2" id="KW-1185">Reference proteome</keyword>
<comment type="caution">
    <text evidence="1">The sequence shown here is derived from an EMBL/GenBank/DDBJ whole genome shotgun (WGS) entry which is preliminary data.</text>
</comment>
<dbReference type="PROSITE" id="PS51257">
    <property type="entry name" value="PROKAR_LIPOPROTEIN"/>
    <property type="match status" value="1"/>
</dbReference>
<reference evidence="2" key="1">
    <citation type="submission" date="2016-07" db="EMBL/GenBank/DDBJ databases">
        <authorList>
            <person name="Florea S."/>
            <person name="Webb J.S."/>
            <person name="Jaromczyk J."/>
            <person name="Schardl C.L."/>
        </authorList>
    </citation>
    <scope>NUCLEOTIDE SEQUENCE [LARGE SCALE GENOMIC DNA]</scope>
    <source>
        <strain evidence="2">MV-1</strain>
    </source>
</reference>
<proteinExistence type="predicted"/>
<protein>
    <submittedName>
        <fullName evidence="1">Uncharacterized protein</fullName>
    </submittedName>
</protein>
<evidence type="ECO:0000313" key="1">
    <source>
        <dbReference type="EMBL" id="OEJ69139.1"/>
    </source>
</evidence>
<dbReference type="EMBL" id="MCGG01000008">
    <property type="protein sequence ID" value="OEJ69139.1"/>
    <property type="molecule type" value="Genomic_DNA"/>
</dbReference>
<dbReference type="AlphaFoldDB" id="A0A1E5QAV7"/>
<dbReference type="PANTHER" id="PTHR41775:SF1">
    <property type="entry name" value="PEPTIDASE M6-LIKE DOMAIN-CONTAINING PROTEIN"/>
    <property type="match status" value="1"/>
</dbReference>
<gene>
    <name evidence="1" type="ORF">BEN30_03285</name>
</gene>
<sequence length="394" mass="44041">MPLTFSRRQFLIGPLALTACQFPFATLADTACKPLRGLVILIDFPNLQRPFQKHFPIDRFQKLSRYVSEMSYGKVCVEFEFTDWHQMPAPISEYAISPANLKVDKSRVVRLLQDAIDGADKAHDFSRFDYVAIFMGARFKDYGMVGLCGYPGMLGWRQEIVFKTQGKGQVVPNGIAIFTASAHLGTLFHDSAHVWGGVVNGKRRVPCLYDHDLQEQHPTIADDFAAAMINMGYWDPMSCHFYKYQQPPPGISSWTKLRLGWLASHKVKTIEPGASNEVLLGPLEDETSDVLVIRIPLSPTRSILIENRQPIGLFDSVLPAHGILIMHANDDIAECRNGRAPVKLVNANPTTSYLTGAAFDLPGVSEYADPKSNIKIKLLEKIGMSYRISIERIS</sequence>
<name>A0A1E5QAV7_9PROT</name>
<dbReference type="STRING" id="28181.BEN30_03285"/>
<dbReference type="PANTHER" id="PTHR41775">
    <property type="entry name" value="SECRETED PROTEIN-RELATED"/>
    <property type="match status" value="1"/>
</dbReference>
<evidence type="ECO:0000313" key="2">
    <source>
        <dbReference type="Proteomes" id="UP000095347"/>
    </source>
</evidence>